<keyword evidence="1" id="KW-0732">Signal</keyword>
<reference evidence="2" key="2">
    <citation type="journal article" date="2022" name="Microb. Genom.">
        <title>A chromosome-scale genome assembly of the tomato pathogen Cladosporium fulvum reveals a compartmentalized genome architecture and the presence of a dispensable chromosome.</title>
        <authorList>
            <person name="Zaccaron A.Z."/>
            <person name="Chen L.H."/>
            <person name="Samaras A."/>
            <person name="Stergiopoulos I."/>
        </authorList>
    </citation>
    <scope>NUCLEOTIDE SEQUENCE</scope>
    <source>
        <strain evidence="2">Race5_Kim</strain>
    </source>
</reference>
<dbReference type="OrthoDB" id="4788795at2759"/>
<dbReference type="GeneID" id="71992373"/>
<accession>A0A9Q8PIN4</accession>
<keyword evidence="3" id="KW-1185">Reference proteome</keyword>
<evidence type="ECO:0000313" key="2">
    <source>
        <dbReference type="EMBL" id="UJO23256.1"/>
    </source>
</evidence>
<feature type="signal peptide" evidence="1">
    <location>
        <begin position="1"/>
        <end position="18"/>
    </location>
</feature>
<dbReference type="KEGG" id="ffu:CLAFUR5_12495"/>
<feature type="chain" id="PRO_5040289602" evidence="1">
    <location>
        <begin position="19"/>
        <end position="136"/>
    </location>
</feature>
<dbReference type="AlphaFoldDB" id="A0A9Q8PIN4"/>
<organism evidence="2 3">
    <name type="scientific">Passalora fulva</name>
    <name type="common">Tomato leaf mold</name>
    <name type="synonym">Cladosporium fulvum</name>
    <dbReference type="NCBI Taxonomy" id="5499"/>
    <lineage>
        <taxon>Eukaryota</taxon>
        <taxon>Fungi</taxon>
        <taxon>Dikarya</taxon>
        <taxon>Ascomycota</taxon>
        <taxon>Pezizomycotina</taxon>
        <taxon>Dothideomycetes</taxon>
        <taxon>Dothideomycetidae</taxon>
        <taxon>Mycosphaerellales</taxon>
        <taxon>Mycosphaerellaceae</taxon>
        <taxon>Fulvia</taxon>
    </lineage>
</organism>
<dbReference type="EMBL" id="CP090172">
    <property type="protein sequence ID" value="UJO23256.1"/>
    <property type="molecule type" value="Genomic_DNA"/>
</dbReference>
<reference evidence="2" key="1">
    <citation type="submission" date="2021-12" db="EMBL/GenBank/DDBJ databases">
        <authorList>
            <person name="Zaccaron A."/>
            <person name="Stergiopoulos I."/>
        </authorList>
    </citation>
    <scope>NUCLEOTIDE SEQUENCE</scope>
    <source>
        <strain evidence="2">Race5_Kim</strain>
    </source>
</reference>
<gene>
    <name evidence="2" type="ORF">CLAFUR5_12495</name>
</gene>
<name>A0A9Q8PIN4_PASFU</name>
<protein>
    <submittedName>
        <fullName evidence="2">Uncharacterized protein</fullName>
    </submittedName>
</protein>
<dbReference type="RefSeq" id="XP_047767622.1">
    <property type="nucleotide sequence ID" value="XM_047911643.1"/>
</dbReference>
<evidence type="ECO:0000256" key="1">
    <source>
        <dbReference type="SAM" id="SignalP"/>
    </source>
</evidence>
<evidence type="ECO:0000313" key="3">
    <source>
        <dbReference type="Proteomes" id="UP000756132"/>
    </source>
</evidence>
<sequence>MAPIKTLLFSTLLTLTLAADCVTNKHGTYTYTVSPPPLTSPPHLLPSIILLSYKHPPPRQITAPQPIPDISGVCGGLWDNLGGWSQCSASESSCGVVGQYNDLQWKFTVPSICNHGMVESAWWEATENAYGDLQCE</sequence>
<dbReference type="Proteomes" id="UP000756132">
    <property type="component" value="Chromosome 10"/>
</dbReference>
<proteinExistence type="predicted"/>